<reference evidence="4" key="1">
    <citation type="submission" date="2025-08" db="UniProtKB">
        <authorList>
            <consortium name="RefSeq"/>
        </authorList>
    </citation>
    <scope>IDENTIFICATION</scope>
    <source>
        <tissue evidence="4">Gonads</tissue>
    </source>
</reference>
<name>A0A1S3K290_LINAN</name>
<dbReference type="RefSeq" id="XP_013416753.1">
    <property type="nucleotide sequence ID" value="XM_013561299.1"/>
</dbReference>
<evidence type="ECO:0000313" key="3">
    <source>
        <dbReference type="Proteomes" id="UP000085678"/>
    </source>
</evidence>
<dbReference type="KEGG" id="lak:106178196"/>
<feature type="signal peptide" evidence="2">
    <location>
        <begin position="1"/>
        <end position="24"/>
    </location>
</feature>
<proteinExistence type="predicted"/>
<accession>A0A1S3K290</accession>
<evidence type="ECO:0000313" key="4">
    <source>
        <dbReference type="RefSeq" id="XP_013416753.1"/>
    </source>
</evidence>
<dbReference type="GeneID" id="106178196"/>
<keyword evidence="2" id="KW-0732">Signal</keyword>
<evidence type="ECO:0000256" key="1">
    <source>
        <dbReference type="SAM" id="MobiDB-lite"/>
    </source>
</evidence>
<evidence type="ECO:0000256" key="2">
    <source>
        <dbReference type="SAM" id="SignalP"/>
    </source>
</evidence>
<keyword evidence="3" id="KW-1185">Reference proteome</keyword>
<dbReference type="Proteomes" id="UP000085678">
    <property type="component" value="Unplaced"/>
</dbReference>
<feature type="region of interest" description="Disordered" evidence="1">
    <location>
        <begin position="169"/>
        <end position="191"/>
    </location>
</feature>
<gene>
    <name evidence="4" type="primary">LOC106178196</name>
</gene>
<protein>
    <submittedName>
        <fullName evidence="4">Uncharacterized protein LOC106178196</fullName>
    </submittedName>
</protein>
<dbReference type="AlphaFoldDB" id="A0A1S3K290"/>
<dbReference type="InParanoid" id="A0A1S3K290"/>
<feature type="chain" id="PRO_5010251836" evidence="2">
    <location>
        <begin position="25"/>
        <end position="191"/>
    </location>
</feature>
<organism evidence="3 4">
    <name type="scientific">Lingula anatina</name>
    <name type="common">Brachiopod</name>
    <name type="synonym">Lingula unguis</name>
    <dbReference type="NCBI Taxonomy" id="7574"/>
    <lineage>
        <taxon>Eukaryota</taxon>
        <taxon>Metazoa</taxon>
        <taxon>Spiralia</taxon>
        <taxon>Lophotrochozoa</taxon>
        <taxon>Brachiopoda</taxon>
        <taxon>Linguliformea</taxon>
        <taxon>Lingulata</taxon>
        <taxon>Lingulida</taxon>
        <taxon>Linguloidea</taxon>
        <taxon>Lingulidae</taxon>
        <taxon>Lingula</taxon>
    </lineage>
</organism>
<sequence>MGVVVPTALCVSLVLFILYRRKHGHRTLCFKEAHNDTTKITTFENDFTADPKTNSDNAAHSQIDYMVANDLYGDGTSGIDSQDSIENEFDNGTITRTVHTDSNGLYNEETIMTDCDIYTSEDLQEGSDSDSLYNKEAVMMDCDIYVSEDIQQNYENFQLDALYAMPAKGKACGKNSQDKPPITPRRKDKEK</sequence>